<dbReference type="InterPro" id="IPR036291">
    <property type="entry name" value="NAD(P)-bd_dom_sf"/>
</dbReference>
<protein>
    <submittedName>
        <fullName evidence="4">Gfo/Idh/MocA family oxidoreductase</fullName>
    </submittedName>
</protein>
<dbReference type="Pfam" id="PF01408">
    <property type="entry name" value="GFO_IDH_MocA"/>
    <property type="match status" value="1"/>
</dbReference>
<gene>
    <name evidence="4" type="ORF">GCM10009836_37310</name>
</gene>
<dbReference type="EMBL" id="BAAAQK010000011">
    <property type="protein sequence ID" value="GAA1853794.1"/>
    <property type="molecule type" value="Genomic_DNA"/>
</dbReference>
<keyword evidence="5" id="KW-1185">Reference proteome</keyword>
<dbReference type="SUPFAM" id="SSF55347">
    <property type="entry name" value="Glyceraldehyde-3-phosphate dehydrogenase-like, C-terminal domain"/>
    <property type="match status" value="1"/>
</dbReference>
<dbReference type="InterPro" id="IPR000683">
    <property type="entry name" value="Gfo/Idh/MocA-like_OxRdtase_N"/>
</dbReference>
<sequence>MLRIGLVGGGPWARGVHAPALAAHRGVDLVGVWTRRPEPARDIVASYGGEAFGSLSALVEAVDAVAFAVPPSVQGALLPEVVAAGRHVILDKPLADSVPAAERAAAAVEAAGVCSTTMFTLRFAPATRQWLAGFPEGPADAGTTATARWLSGATLGGPYADSSWRGDRGALLDIGPHLIDLLEAALGEVAEVEWARRGDGDLWQLGLRHVGGARSTLVLTIGLPVDPTEMEVAAFGTVGRHVLTDRPEDPARCYGVLLDEFLAAIAAGETTGPYSAARGLRLQKVLAEAEARLR</sequence>
<name>A0ABN2N6K4_9PSEU</name>
<dbReference type="SUPFAM" id="SSF51735">
    <property type="entry name" value="NAD(P)-binding Rossmann-fold domains"/>
    <property type="match status" value="1"/>
</dbReference>
<evidence type="ECO:0000256" key="1">
    <source>
        <dbReference type="ARBA" id="ARBA00010928"/>
    </source>
</evidence>
<dbReference type="Gene3D" id="3.40.50.720">
    <property type="entry name" value="NAD(P)-binding Rossmann-like Domain"/>
    <property type="match status" value="1"/>
</dbReference>
<evidence type="ECO:0000259" key="3">
    <source>
        <dbReference type="Pfam" id="PF01408"/>
    </source>
</evidence>
<evidence type="ECO:0000256" key="2">
    <source>
        <dbReference type="ARBA" id="ARBA00023002"/>
    </source>
</evidence>
<comment type="similarity">
    <text evidence="1">Belongs to the Gfo/Idh/MocA family.</text>
</comment>
<evidence type="ECO:0000313" key="4">
    <source>
        <dbReference type="EMBL" id="GAA1853794.1"/>
    </source>
</evidence>
<evidence type="ECO:0000313" key="5">
    <source>
        <dbReference type="Proteomes" id="UP001500449"/>
    </source>
</evidence>
<organism evidence="4 5">
    <name type="scientific">Pseudonocardia ailaonensis</name>
    <dbReference type="NCBI Taxonomy" id="367279"/>
    <lineage>
        <taxon>Bacteria</taxon>
        <taxon>Bacillati</taxon>
        <taxon>Actinomycetota</taxon>
        <taxon>Actinomycetes</taxon>
        <taxon>Pseudonocardiales</taxon>
        <taxon>Pseudonocardiaceae</taxon>
        <taxon>Pseudonocardia</taxon>
    </lineage>
</organism>
<dbReference type="Gene3D" id="3.30.360.10">
    <property type="entry name" value="Dihydrodipicolinate Reductase, domain 2"/>
    <property type="match status" value="1"/>
</dbReference>
<dbReference type="PANTHER" id="PTHR43708:SF5">
    <property type="entry name" value="CONSERVED EXPRESSED OXIDOREDUCTASE (EUROFUNG)-RELATED"/>
    <property type="match status" value="1"/>
</dbReference>
<dbReference type="RefSeq" id="WP_344418345.1">
    <property type="nucleotide sequence ID" value="NZ_BAAAQK010000011.1"/>
</dbReference>
<proteinExistence type="inferred from homology"/>
<dbReference type="PANTHER" id="PTHR43708">
    <property type="entry name" value="CONSERVED EXPRESSED OXIDOREDUCTASE (EUROFUNG)"/>
    <property type="match status" value="1"/>
</dbReference>
<dbReference type="Proteomes" id="UP001500449">
    <property type="component" value="Unassembled WGS sequence"/>
</dbReference>
<dbReference type="InterPro" id="IPR051317">
    <property type="entry name" value="Gfo/Idh/MocA_oxidoreduct"/>
</dbReference>
<comment type="caution">
    <text evidence="4">The sequence shown here is derived from an EMBL/GenBank/DDBJ whole genome shotgun (WGS) entry which is preliminary data.</text>
</comment>
<accession>A0ABN2N6K4</accession>
<keyword evidence="2" id="KW-0560">Oxidoreductase</keyword>
<feature type="domain" description="Gfo/Idh/MocA-like oxidoreductase N-terminal" evidence="3">
    <location>
        <begin position="2"/>
        <end position="114"/>
    </location>
</feature>
<reference evidence="4 5" key="1">
    <citation type="journal article" date="2019" name="Int. J. Syst. Evol. Microbiol.">
        <title>The Global Catalogue of Microorganisms (GCM) 10K type strain sequencing project: providing services to taxonomists for standard genome sequencing and annotation.</title>
        <authorList>
            <consortium name="The Broad Institute Genomics Platform"/>
            <consortium name="The Broad Institute Genome Sequencing Center for Infectious Disease"/>
            <person name="Wu L."/>
            <person name="Ma J."/>
        </authorList>
    </citation>
    <scope>NUCLEOTIDE SEQUENCE [LARGE SCALE GENOMIC DNA]</scope>
    <source>
        <strain evidence="4 5">JCM 16009</strain>
    </source>
</reference>